<dbReference type="SMART" id="SM00631">
    <property type="entry name" value="Zn_pept"/>
    <property type="match status" value="1"/>
</dbReference>
<evidence type="ECO:0000313" key="10">
    <source>
        <dbReference type="EMBL" id="MEY8039739.1"/>
    </source>
</evidence>
<dbReference type="InterPro" id="IPR000834">
    <property type="entry name" value="Peptidase_M14"/>
</dbReference>
<evidence type="ECO:0000256" key="4">
    <source>
        <dbReference type="ARBA" id="ARBA00022801"/>
    </source>
</evidence>
<evidence type="ECO:0000256" key="2">
    <source>
        <dbReference type="ARBA" id="ARBA00005988"/>
    </source>
</evidence>
<evidence type="ECO:0000256" key="5">
    <source>
        <dbReference type="ARBA" id="ARBA00022833"/>
    </source>
</evidence>
<dbReference type="CDD" id="cd06242">
    <property type="entry name" value="M14-like"/>
    <property type="match status" value="1"/>
</dbReference>
<evidence type="ECO:0000256" key="8">
    <source>
        <dbReference type="SAM" id="SignalP"/>
    </source>
</evidence>
<comment type="similarity">
    <text evidence="2 7">Belongs to the peptidase M14 family.</text>
</comment>
<name>A0ABV4CF57_9PSEU</name>
<evidence type="ECO:0000259" key="9">
    <source>
        <dbReference type="PROSITE" id="PS52035"/>
    </source>
</evidence>
<gene>
    <name evidence="10" type="ORF">AB8O55_10055</name>
</gene>
<dbReference type="PANTHER" id="PTHR11705:SF143">
    <property type="entry name" value="SLL0236 PROTEIN"/>
    <property type="match status" value="1"/>
</dbReference>
<keyword evidence="8" id="KW-0732">Signal</keyword>
<dbReference type="Gene3D" id="3.40.630.10">
    <property type="entry name" value="Zn peptidases"/>
    <property type="match status" value="1"/>
</dbReference>
<keyword evidence="5" id="KW-0862">Zinc</keyword>
<comment type="cofactor">
    <cofactor evidence="1">
        <name>Zn(2+)</name>
        <dbReference type="ChEBI" id="CHEBI:29105"/>
    </cofactor>
</comment>
<organism evidence="10 11">
    <name type="scientific">Saccharopolyspora cebuensis</name>
    <dbReference type="NCBI Taxonomy" id="418759"/>
    <lineage>
        <taxon>Bacteria</taxon>
        <taxon>Bacillati</taxon>
        <taxon>Actinomycetota</taxon>
        <taxon>Actinomycetes</taxon>
        <taxon>Pseudonocardiales</taxon>
        <taxon>Pseudonocardiaceae</taxon>
        <taxon>Saccharopolyspora</taxon>
    </lineage>
</organism>
<proteinExistence type="inferred from homology"/>
<dbReference type="SUPFAM" id="SSF53187">
    <property type="entry name" value="Zn-dependent exopeptidases"/>
    <property type="match status" value="1"/>
</dbReference>
<feature type="chain" id="PRO_5045060659" evidence="8">
    <location>
        <begin position="26"/>
        <end position="423"/>
    </location>
</feature>
<keyword evidence="4" id="KW-0378">Hydrolase</keyword>
<evidence type="ECO:0000256" key="3">
    <source>
        <dbReference type="ARBA" id="ARBA00022670"/>
    </source>
</evidence>
<dbReference type="Proteomes" id="UP001564626">
    <property type="component" value="Unassembled WGS sequence"/>
</dbReference>
<evidence type="ECO:0000256" key="7">
    <source>
        <dbReference type="PROSITE-ProRule" id="PRU01379"/>
    </source>
</evidence>
<dbReference type="RefSeq" id="WP_345364893.1">
    <property type="nucleotide sequence ID" value="NZ_BAABII010000012.1"/>
</dbReference>
<sequence length="423" mass="46463">MGRFARRAVASLALSALLVAPTAVAAEDTALETGFERTGGQRWTTLAEEREFLAELDRRHRDVSVRQVGTSVEGRPLRLVRVGAEHARYTVLFVCSQHGDEPSGREACLTGARDLARDPGARRFLDRGAVLFLPNANPDGRVADTRENAAGLDINRDHLQLRTPEARALASVLRDHRPDVVHDLHEYGGRPPYYVKDFLSLWSRNLNTAGQVHAAGQRLSEEYVRPALEERGFSTGVYGIYTDPETGEPIRQVAGDGQARILRNAIGVKNAVGLLGEARQDPMTEEEQADPALNNRRRVESQRIALDEVLRMAEQRRPEIQRATTAARLAGLRDEGPVYFGGADNEPPAPEDVDTDPPCGYRLTAAQHQEVGDELDLHGVRSLPAPDGGRFVPMRQEARALVAVLLDTRADAPLTPAEPVDCR</sequence>
<feature type="active site" description="Proton donor/acceptor" evidence="7">
    <location>
        <position position="277"/>
    </location>
</feature>
<dbReference type="Pfam" id="PF00246">
    <property type="entry name" value="Peptidase_M14"/>
    <property type="match status" value="1"/>
</dbReference>
<keyword evidence="6" id="KW-0482">Metalloprotease</keyword>
<feature type="signal peptide" evidence="8">
    <location>
        <begin position="1"/>
        <end position="25"/>
    </location>
</feature>
<comment type="caution">
    <text evidence="10">The sequence shown here is derived from an EMBL/GenBank/DDBJ whole genome shotgun (WGS) entry which is preliminary data.</text>
</comment>
<reference evidence="10 11" key="1">
    <citation type="submission" date="2024-08" db="EMBL/GenBank/DDBJ databases">
        <title>Genome mining of Saccharopolyspora cebuensis PGLac3 from Nigerian medicinal plant.</title>
        <authorList>
            <person name="Ezeobiora C.E."/>
            <person name="Igbokwe N.H."/>
            <person name="Amin D.H."/>
            <person name="Mendie U.E."/>
        </authorList>
    </citation>
    <scope>NUCLEOTIDE SEQUENCE [LARGE SCALE GENOMIC DNA]</scope>
    <source>
        <strain evidence="10 11">PGLac3</strain>
    </source>
</reference>
<protein>
    <submittedName>
        <fullName evidence="10">M14 family metallocarboxypeptidase</fullName>
    </submittedName>
</protein>
<accession>A0ABV4CF57</accession>
<evidence type="ECO:0000313" key="11">
    <source>
        <dbReference type="Proteomes" id="UP001564626"/>
    </source>
</evidence>
<dbReference type="EMBL" id="JBGEHV010000014">
    <property type="protein sequence ID" value="MEY8039739.1"/>
    <property type="molecule type" value="Genomic_DNA"/>
</dbReference>
<evidence type="ECO:0000256" key="6">
    <source>
        <dbReference type="ARBA" id="ARBA00023049"/>
    </source>
</evidence>
<evidence type="ECO:0000256" key="1">
    <source>
        <dbReference type="ARBA" id="ARBA00001947"/>
    </source>
</evidence>
<feature type="domain" description="Peptidase M14" evidence="9">
    <location>
        <begin position="42"/>
        <end position="313"/>
    </location>
</feature>
<keyword evidence="11" id="KW-1185">Reference proteome</keyword>
<keyword evidence="3" id="KW-0645">Protease</keyword>
<dbReference type="PANTHER" id="PTHR11705">
    <property type="entry name" value="PROTEASE FAMILY M14 CARBOXYPEPTIDASE A,B"/>
    <property type="match status" value="1"/>
</dbReference>
<dbReference type="PROSITE" id="PS52035">
    <property type="entry name" value="PEPTIDASE_M14"/>
    <property type="match status" value="1"/>
</dbReference>